<dbReference type="Pfam" id="PF18317">
    <property type="entry name" value="SDH_C"/>
    <property type="match status" value="1"/>
</dbReference>
<evidence type="ECO:0000256" key="6">
    <source>
        <dbReference type="ARBA" id="ARBA00023141"/>
    </source>
</evidence>
<dbReference type="EMBL" id="FMJE01000003">
    <property type="protein sequence ID" value="SCM80620.1"/>
    <property type="molecule type" value="Genomic_DNA"/>
</dbReference>
<dbReference type="GO" id="GO:0019632">
    <property type="term" value="P:shikimate metabolic process"/>
    <property type="evidence" value="ECO:0007669"/>
    <property type="project" value="InterPro"/>
</dbReference>
<feature type="binding site" evidence="7">
    <location>
        <begin position="131"/>
        <end position="135"/>
    </location>
    <ligand>
        <name>NADP(+)</name>
        <dbReference type="ChEBI" id="CHEBI:58349"/>
    </ligand>
</feature>
<feature type="binding site" evidence="7">
    <location>
        <position position="249"/>
    </location>
    <ligand>
        <name>NADP(+)</name>
        <dbReference type="ChEBI" id="CHEBI:58349"/>
    </ligand>
</feature>
<feature type="binding site" evidence="7">
    <location>
        <position position="92"/>
    </location>
    <ligand>
        <name>shikimate</name>
        <dbReference type="ChEBI" id="CHEBI:36208"/>
    </ligand>
</feature>
<feature type="domain" description="SDH C-terminal" evidence="9">
    <location>
        <begin position="249"/>
        <end position="279"/>
    </location>
</feature>
<accession>A0A212LT36</accession>
<evidence type="ECO:0000256" key="7">
    <source>
        <dbReference type="HAMAP-Rule" id="MF_00222"/>
    </source>
</evidence>
<feature type="binding site" evidence="7">
    <location>
        <position position="226"/>
    </location>
    <ligand>
        <name>NADP(+)</name>
        <dbReference type="ChEBI" id="CHEBI:58349"/>
    </ligand>
</feature>
<dbReference type="AlphaFoldDB" id="A0A212LT36"/>
<keyword evidence="5 7" id="KW-0560">Oxidoreductase</keyword>
<evidence type="ECO:0000256" key="3">
    <source>
        <dbReference type="ARBA" id="ARBA00022605"/>
    </source>
</evidence>
<dbReference type="InterPro" id="IPR013708">
    <property type="entry name" value="Shikimate_DH-bd_N"/>
</dbReference>
<gene>
    <name evidence="7 10" type="primary">aroE</name>
    <name evidence="10" type="ORF">KL86SPO_30798</name>
</gene>
<dbReference type="CDD" id="cd01065">
    <property type="entry name" value="NAD_bind_Shikimate_DH"/>
    <property type="match status" value="1"/>
</dbReference>
<dbReference type="GO" id="GO:0009423">
    <property type="term" value="P:chorismate biosynthetic process"/>
    <property type="evidence" value="ECO:0007669"/>
    <property type="project" value="UniProtKB-UniRule"/>
</dbReference>
<dbReference type="InterPro" id="IPR011342">
    <property type="entry name" value="Shikimate_DH"/>
</dbReference>
<dbReference type="InterPro" id="IPR022893">
    <property type="entry name" value="Shikimate_DH_fam"/>
</dbReference>
<evidence type="ECO:0000256" key="1">
    <source>
        <dbReference type="ARBA" id="ARBA00004871"/>
    </source>
</evidence>
<evidence type="ECO:0000259" key="8">
    <source>
        <dbReference type="Pfam" id="PF08501"/>
    </source>
</evidence>
<feature type="binding site" evidence="7">
    <location>
        <position position="228"/>
    </location>
    <ligand>
        <name>shikimate</name>
        <dbReference type="ChEBI" id="CHEBI:36208"/>
    </ligand>
</feature>
<comment type="caution">
    <text evidence="7">Lacks conserved residue(s) required for the propagation of feature annotation.</text>
</comment>
<dbReference type="UniPathway" id="UPA00053">
    <property type="reaction ID" value="UER00087"/>
</dbReference>
<evidence type="ECO:0000313" key="10">
    <source>
        <dbReference type="EMBL" id="SCM80620.1"/>
    </source>
</evidence>
<feature type="binding site" evidence="7">
    <location>
        <begin position="20"/>
        <end position="22"/>
    </location>
    <ligand>
        <name>shikimate</name>
        <dbReference type="ChEBI" id="CHEBI:36208"/>
    </ligand>
</feature>
<dbReference type="Gene3D" id="3.40.50.10860">
    <property type="entry name" value="Leucine Dehydrogenase, chain A, domain 1"/>
    <property type="match status" value="1"/>
</dbReference>
<dbReference type="InterPro" id="IPR036291">
    <property type="entry name" value="NAD(P)-bd_dom_sf"/>
</dbReference>
<feature type="binding site" evidence="7">
    <location>
        <position position="67"/>
    </location>
    <ligand>
        <name>shikimate</name>
        <dbReference type="ChEBI" id="CHEBI:36208"/>
    </ligand>
</feature>
<dbReference type="PANTHER" id="PTHR21089">
    <property type="entry name" value="SHIKIMATE DEHYDROGENASE"/>
    <property type="match status" value="1"/>
</dbReference>
<keyword evidence="3 7" id="KW-0028">Amino-acid biosynthesis</keyword>
<proteinExistence type="inferred from homology"/>
<feature type="active site" description="Proton acceptor" evidence="7">
    <location>
        <position position="71"/>
    </location>
</feature>
<dbReference type="Gene3D" id="3.40.50.720">
    <property type="entry name" value="NAD(P)-binding Rossmann-like Domain"/>
    <property type="match status" value="1"/>
</dbReference>
<feature type="domain" description="Shikimate dehydrogenase substrate binding N-terminal" evidence="8">
    <location>
        <begin position="12"/>
        <end position="94"/>
    </location>
</feature>
<evidence type="ECO:0000259" key="9">
    <source>
        <dbReference type="Pfam" id="PF18317"/>
    </source>
</evidence>
<keyword evidence="4 7" id="KW-0521">NADP</keyword>
<feature type="binding site" evidence="7">
    <location>
        <position position="256"/>
    </location>
    <ligand>
        <name>shikimate</name>
        <dbReference type="ChEBI" id="CHEBI:36208"/>
    </ligand>
</feature>
<dbReference type="Pfam" id="PF08501">
    <property type="entry name" value="Shikimate_dh_N"/>
    <property type="match status" value="1"/>
</dbReference>
<sequence>MNITATTQKVGLLGWPLSHSLSPAMHNAAFAASGLDYVYLPLAVPPELLSQAVTGVKALGFAGINVTIPHKIAVMDYLDEIDNSARLVGAVNTIVNKEGRLVGHNTDAGGYISSLKLAGVAVTGKHVVILGAGGAARAVAAGFIANHAASVVISARDQGKVDGIVKLLPINTPVYGTGWDSRDFIAALSKADIVVNTTPLGMYPNIASQPPLPWELLMPSAVISDLVYNPLTTAFMAEAVRRGHTVVGGEGMLAEQGALAFELWTGCSAPRDIMQQVLLSKLSK</sequence>
<dbReference type="InterPro" id="IPR041121">
    <property type="entry name" value="SDH_C"/>
</dbReference>
<dbReference type="EC" id="1.1.1.25" evidence="2 7"/>
<comment type="catalytic activity">
    <reaction evidence="7">
        <text>shikimate + NADP(+) = 3-dehydroshikimate + NADPH + H(+)</text>
        <dbReference type="Rhea" id="RHEA:17737"/>
        <dbReference type="ChEBI" id="CHEBI:15378"/>
        <dbReference type="ChEBI" id="CHEBI:16630"/>
        <dbReference type="ChEBI" id="CHEBI:36208"/>
        <dbReference type="ChEBI" id="CHEBI:57783"/>
        <dbReference type="ChEBI" id="CHEBI:58349"/>
        <dbReference type="EC" id="1.1.1.25"/>
    </reaction>
</comment>
<reference evidence="10" key="1">
    <citation type="submission" date="2016-08" db="EMBL/GenBank/DDBJ databases">
        <authorList>
            <person name="Seilhamer J.J."/>
        </authorList>
    </citation>
    <scope>NUCLEOTIDE SEQUENCE</scope>
    <source>
        <strain evidence="10">86</strain>
    </source>
</reference>
<dbReference type="GO" id="GO:0009073">
    <property type="term" value="P:aromatic amino acid family biosynthetic process"/>
    <property type="evidence" value="ECO:0007669"/>
    <property type="project" value="UniProtKB-KW"/>
</dbReference>
<dbReference type="NCBIfam" id="TIGR00507">
    <property type="entry name" value="aroE"/>
    <property type="match status" value="1"/>
</dbReference>
<feature type="binding site" evidence="7">
    <location>
        <position position="107"/>
    </location>
    <ligand>
        <name>shikimate</name>
        <dbReference type="ChEBI" id="CHEBI:36208"/>
    </ligand>
</feature>
<comment type="similarity">
    <text evidence="7">Belongs to the shikimate dehydrogenase family.</text>
</comment>
<protein>
    <recommendedName>
        <fullName evidence="2 7">Shikimate dehydrogenase (NADP(+))</fullName>
        <shortName evidence="7">SDH</shortName>
        <ecNumber evidence="2 7">1.1.1.25</ecNumber>
    </recommendedName>
</protein>
<dbReference type="GO" id="GO:0004764">
    <property type="term" value="F:shikimate 3-dehydrogenase (NADP+) activity"/>
    <property type="evidence" value="ECO:0007669"/>
    <property type="project" value="UniProtKB-UniRule"/>
</dbReference>
<dbReference type="NCBIfam" id="NF001319">
    <property type="entry name" value="PRK00258.3-3"/>
    <property type="match status" value="1"/>
</dbReference>
<evidence type="ECO:0000256" key="4">
    <source>
        <dbReference type="ARBA" id="ARBA00022857"/>
    </source>
</evidence>
<dbReference type="GO" id="GO:0050661">
    <property type="term" value="F:NADP binding"/>
    <property type="evidence" value="ECO:0007669"/>
    <property type="project" value="InterPro"/>
</dbReference>
<organism evidence="10">
    <name type="scientific">uncultured Sporomusa sp</name>
    <dbReference type="NCBI Taxonomy" id="307249"/>
    <lineage>
        <taxon>Bacteria</taxon>
        <taxon>Bacillati</taxon>
        <taxon>Bacillota</taxon>
        <taxon>Negativicutes</taxon>
        <taxon>Selenomonadales</taxon>
        <taxon>Sporomusaceae</taxon>
        <taxon>Sporomusa</taxon>
        <taxon>environmental samples</taxon>
    </lineage>
</organism>
<name>A0A212LT36_9FIRM</name>
<evidence type="ECO:0000256" key="5">
    <source>
        <dbReference type="ARBA" id="ARBA00023002"/>
    </source>
</evidence>
<evidence type="ECO:0000256" key="2">
    <source>
        <dbReference type="ARBA" id="ARBA00012962"/>
    </source>
</evidence>
<dbReference type="GO" id="GO:0008652">
    <property type="term" value="P:amino acid biosynthetic process"/>
    <property type="evidence" value="ECO:0007669"/>
    <property type="project" value="UniProtKB-KW"/>
</dbReference>
<dbReference type="SUPFAM" id="SSF53223">
    <property type="entry name" value="Aminoacid dehydrogenase-like, N-terminal domain"/>
    <property type="match status" value="1"/>
</dbReference>
<dbReference type="PANTHER" id="PTHR21089:SF1">
    <property type="entry name" value="BIFUNCTIONAL 3-DEHYDROQUINATE DEHYDRATASE_SHIKIMATE DEHYDROGENASE, CHLOROPLASTIC"/>
    <property type="match status" value="1"/>
</dbReference>
<dbReference type="InterPro" id="IPR046346">
    <property type="entry name" value="Aminoacid_DH-like_N_sf"/>
</dbReference>
<comment type="subunit">
    <text evidence="7">Homodimer.</text>
</comment>
<comment type="function">
    <text evidence="7">Involved in the biosynthesis of the chorismate, which leads to the biosynthesis of aromatic amino acids. Catalyzes the reversible NADPH linked reduction of 3-dehydroshikimate (DHSA) to yield shikimate (SA).</text>
</comment>
<comment type="pathway">
    <text evidence="1 7">Metabolic intermediate biosynthesis; chorismate biosynthesis; chorismate from D-erythrose 4-phosphate and phosphoenolpyruvate: step 4/7.</text>
</comment>
<dbReference type="SUPFAM" id="SSF51735">
    <property type="entry name" value="NAD(P)-binding Rossmann-fold domains"/>
    <property type="match status" value="1"/>
</dbReference>
<dbReference type="NCBIfam" id="NF001314">
    <property type="entry name" value="PRK00258.2-2"/>
    <property type="match status" value="1"/>
</dbReference>
<keyword evidence="6 7" id="KW-0057">Aromatic amino acid biosynthesis</keyword>
<dbReference type="RefSeq" id="WP_288183924.1">
    <property type="nucleotide sequence ID" value="NZ_LT608335.1"/>
</dbReference>
<dbReference type="HAMAP" id="MF_00222">
    <property type="entry name" value="Shikimate_DH_AroE"/>
    <property type="match status" value="1"/>
</dbReference>